<dbReference type="EMBL" id="AYXG01000149">
    <property type="protein sequence ID" value="EWC60596.1"/>
    <property type="molecule type" value="Genomic_DNA"/>
</dbReference>
<organism evidence="5 6">
    <name type="scientific">Actinokineospora spheciospongiae</name>
    <dbReference type="NCBI Taxonomy" id="909613"/>
    <lineage>
        <taxon>Bacteria</taxon>
        <taxon>Bacillati</taxon>
        <taxon>Actinomycetota</taxon>
        <taxon>Actinomycetes</taxon>
        <taxon>Pseudonocardiales</taxon>
        <taxon>Pseudonocardiaceae</taxon>
        <taxon>Actinokineospora</taxon>
    </lineage>
</organism>
<gene>
    <name evidence="5" type="ORF">UO65_4095</name>
</gene>
<dbReference type="Pfam" id="PF01638">
    <property type="entry name" value="HxlR"/>
    <property type="match status" value="1"/>
</dbReference>
<keyword evidence="3" id="KW-0804">Transcription</keyword>
<dbReference type="InterPro" id="IPR002577">
    <property type="entry name" value="HTH_HxlR"/>
</dbReference>
<dbReference type="eggNOG" id="COG1733">
    <property type="taxonomic scope" value="Bacteria"/>
</dbReference>
<keyword evidence="2" id="KW-0238">DNA-binding</keyword>
<sequence length="152" mass="17168">MDLLGDQWTLLVLRQAYLGTRRFDRFQGELGIARNTLTERLERLTRAGVLERVRYQERPTRYEYALTEMGRDFFPALAAIMRWGDRWLDGGSGAPMVLRHRGCGQEAHAAVRCSECDERLALGEVTVEPGPGMAPERAAAFRERGARSVEGV</sequence>
<keyword evidence="6" id="KW-1185">Reference proteome</keyword>
<dbReference type="PANTHER" id="PTHR33204">
    <property type="entry name" value="TRANSCRIPTIONAL REGULATOR, MARR FAMILY"/>
    <property type="match status" value="1"/>
</dbReference>
<dbReference type="PROSITE" id="PS51118">
    <property type="entry name" value="HTH_HXLR"/>
    <property type="match status" value="1"/>
</dbReference>
<dbReference type="AlphaFoldDB" id="W7IVZ5"/>
<evidence type="ECO:0000256" key="2">
    <source>
        <dbReference type="ARBA" id="ARBA00023125"/>
    </source>
</evidence>
<accession>W7IVZ5</accession>
<dbReference type="Gene3D" id="1.10.10.10">
    <property type="entry name" value="Winged helix-like DNA-binding domain superfamily/Winged helix DNA-binding domain"/>
    <property type="match status" value="1"/>
</dbReference>
<feature type="domain" description="HTH hxlR-type" evidence="4">
    <location>
        <begin position="1"/>
        <end position="92"/>
    </location>
</feature>
<evidence type="ECO:0000256" key="3">
    <source>
        <dbReference type="ARBA" id="ARBA00023163"/>
    </source>
</evidence>
<dbReference type="InterPro" id="IPR036390">
    <property type="entry name" value="WH_DNA-bd_sf"/>
</dbReference>
<dbReference type="PANTHER" id="PTHR33204:SF36">
    <property type="entry name" value="TRANSCRIPTIONAL REGULATORY PROTEIN"/>
    <property type="match status" value="1"/>
</dbReference>
<evidence type="ECO:0000259" key="4">
    <source>
        <dbReference type="PROSITE" id="PS51118"/>
    </source>
</evidence>
<name>W7IVZ5_9PSEU</name>
<dbReference type="GO" id="GO:0003677">
    <property type="term" value="F:DNA binding"/>
    <property type="evidence" value="ECO:0007669"/>
    <property type="project" value="UniProtKB-KW"/>
</dbReference>
<accession>A0A8E3BIV6</accession>
<dbReference type="STRING" id="909613.UO65_4095"/>
<evidence type="ECO:0000313" key="5">
    <source>
        <dbReference type="EMBL" id="EWC60596.1"/>
    </source>
</evidence>
<dbReference type="InterPro" id="IPR036388">
    <property type="entry name" value="WH-like_DNA-bd_sf"/>
</dbReference>
<dbReference type="SUPFAM" id="SSF46785">
    <property type="entry name" value="Winged helix' DNA-binding domain"/>
    <property type="match status" value="1"/>
</dbReference>
<keyword evidence="1" id="KW-0805">Transcription regulation</keyword>
<proteinExistence type="predicted"/>
<dbReference type="Proteomes" id="UP000019277">
    <property type="component" value="Unassembled WGS sequence"/>
</dbReference>
<evidence type="ECO:0000256" key="1">
    <source>
        <dbReference type="ARBA" id="ARBA00023015"/>
    </source>
</evidence>
<reference evidence="5 6" key="1">
    <citation type="journal article" date="2014" name="Genome Announc.">
        <title>Draft Genome Sequence of the Antitrypanosomally Active Sponge-Associated Bacterium Actinokineospora sp. Strain EG49.</title>
        <authorList>
            <person name="Harjes J."/>
            <person name="Ryu T."/>
            <person name="Abdelmohsen U.R."/>
            <person name="Moitinho-Silva L."/>
            <person name="Horn H."/>
            <person name="Ravasi T."/>
            <person name="Hentschel U."/>
        </authorList>
    </citation>
    <scope>NUCLEOTIDE SEQUENCE [LARGE SCALE GENOMIC DNA]</scope>
    <source>
        <strain evidence="5 6">EG49</strain>
    </source>
</reference>
<comment type="caution">
    <text evidence="5">The sequence shown here is derived from an EMBL/GenBank/DDBJ whole genome shotgun (WGS) entry which is preliminary data.</text>
</comment>
<evidence type="ECO:0000313" key="6">
    <source>
        <dbReference type="Proteomes" id="UP000019277"/>
    </source>
</evidence>
<protein>
    <submittedName>
        <fullName evidence="5">Transcriptional regulator, HxlR family</fullName>
    </submittedName>
</protein>